<evidence type="ECO:0000313" key="2">
    <source>
        <dbReference type="Proteomes" id="UP000502345"/>
    </source>
</evidence>
<evidence type="ECO:0000313" key="1">
    <source>
        <dbReference type="EMBL" id="QIP37255.1"/>
    </source>
</evidence>
<name>A0A1F2Q4E8_RHOER</name>
<proteinExistence type="predicted"/>
<dbReference type="EMBL" id="CP050124">
    <property type="protein sequence ID" value="QIP37255.1"/>
    <property type="molecule type" value="Genomic_DNA"/>
</dbReference>
<sequence>MKVFLLVGAGILVALGVTKLIKSQRGDKVWHDLETG</sequence>
<reference evidence="1 2" key="1">
    <citation type="submission" date="2020-03" db="EMBL/GenBank/DDBJ databases">
        <title>Screen low temperature-resistant strains for efficient degradation of petroleum hydrocarbons under the low temperature.</title>
        <authorList>
            <person name="Wang Y."/>
            <person name="Chen J."/>
        </authorList>
    </citation>
    <scope>NUCLEOTIDE SEQUENCE [LARGE SCALE GENOMIC DNA]</scope>
    <source>
        <strain evidence="1 2">KB1</strain>
    </source>
</reference>
<organism evidence="1 2">
    <name type="scientific">Rhodococcus erythropolis</name>
    <name type="common">Arthrobacter picolinophilus</name>
    <dbReference type="NCBI Taxonomy" id="1833"/>
    <lineage>
        <taxon>Bacteria</taxon>
        <taxon>Bacillati</taxon>
        <taxon>Actinomycetota</taxon>
        <taxon>Actinomycetes</taxon>
        <taxon>Mycobacteriales</taxon>
        <taxon>Nocardiaceae</taxon>
        <taxon>Rhodococcus</taxon>
        <taxon>Rhodococcus erythropolis group</taxon>
    </lineage>
</organism>
<protein>
    <submittedName>
        <fullName evidence="1">Uncharacterized protein</fullName>
    </submittedName>
</protein>
<accession>A0A1F2Q4E8</accession>
<dbReference type="AlphaFoldDB" id="A0A1F2Q4E8"/>
<gene>
    <name evidence="1" type="ORF">G9444_0011</name>
</gene>
<dbReference type="Proteomes" id="UP000502345">
    <property type="component" value="Chromosome"/>
</dbReference>